<dbReference type="Pfam" id="PF00590">
    <property type="entry name" value="TP_methylase"/>
    <property type="match status" value="1"/>
</dbReference>
<evidence type="ECO:0000313" key="8">
    <source>
        <dbReference type="Proteomes" id="UP000461162"/>
    </source>
</evidence>
<dbReference type="InterPro" id="IPR000878">
    <property type="entry name" value="4pyrrol_Mease"/>
</dbReference>
<dbReference type="InterPro" id="IPR014777">
    <property type="entry name" value="4pyrrole_Mease_sub1"/>
</dbReference>
<dbReference type="GO" id="GO:0032259">
    <property type="term" value="P:methylation"/>
    <property type="evidence" value="ECO:0007669"/>
    <property type="project" value="UniProtKB-KW"/>
</dbReference>
<comment type="pathway">
    <text evidence="1">Cofactor biosynthesis; adenosylcobalamin biosynthesis.</text>
</comment>
<dbReference type="InterPro" id="IPR014776">
    <property type="entry name" value="4pyrrole_Mease_sub2"/>
</dbReference>
<dbReference type="UniPathway" id="UPA00148"/>
<dbReference type="NCBIfam" id="TIGR01466">
    <property type="entry name" value="cobJ_cbiH"/>
    <property type="match status" value="1"/>
</dbReference>
<evidence type="ECO:0000256" key="4">
    <source>
        <dbReference type="ARBA" id="ARBA00022679"/>
    </source>
</evidence>
<sequence>MLTAVSLGPGDVSLLTPAAHTAIARADVVAGYKGYIELVPPELLAGREVISTGMTGEVDRARAAVEAARAGRRTVMVCSGDAGVYAMAGLLLEILEAEGLLDSVPFAVVPGVPAFAAAAALLGAPLMHDFASVSLSDLLTPWEVIEKRLRLAAEADFVIALYNPRSRKRDDHLARALAVIARSRVPGTPVGVVGRAYRPGQSVILTTLDAVDTDGVDMQTVLLVGNSATRATGGRMLTPRGYHRKYAMSREKGGE</sequence>
<dbReference type="RefSeq" id="WP_155934153.1">
    <property type="nucleotide sequence ID" value="NZ_WODC01000005.1"/>
</dbReference>
<comment type="caution">
    <text evidence="7">The sequence shown here is derived from an EMBL/GenBank/DDBJ whole genome shotgun (WGS) entry which is preliminary data.</text>
</comment>
<keyword evidence="3 7" id="KW-0489">Methyltransferase</keyword>
<gene>
    <name evidence="7" type="primary">cobJ</name>
    <name evidence="7" type="ORF">GKC30_08745</name>
</gene>
<dbReference type="InterPro" id="IPR051810">
    <property type="entry name" value="Precorrin_MeTrfase"/>
</dbReference>
<evidence type="ECO:0000259" key="6">
    <source>
        <dbReference type="Pfam" id="PF00590"/>
    </source>
</evidence>
<evidence type="ECO:0000256" key="5">
    <source>
        <dbReference type="ARBA" id="ARBA00022691"/>
    </source>
</evidence>
<dbReference type="InterPro" id="IPR006363">
    <property type="entry name" value="Cbl_synth_CobJ/CibH_dom"/>
</dbReference>
<reference evidence="7 8" key="1">
    <citation type="submission" date="2019-11" db="EMBL/GenBank/DDBJ databases">
        <title>Pseudodesulfovibrio alkaliphilus, sp. nov., an alkaliphilic sulfate-reducing bacteria from mud volcano of Taman peninsula, Russia.</title>
        <authorList>
            <person name="Frolova A."/>
            <person name="Merkel A.Y."/>
            <person name="Slobodkin A.I."/>
        </authorList>
    </citation>
    <scope>NUCLEOTIDE SEQUENCE [LARGE SCALE GENOMIC DNA]</scope>
    <source>
        <strain evidence="7 8">F-1</strain>
    </source>
</reference>
<dbReference type="GO" id="GO:0009236">
    <property type="term" value="P:cobalamin biosynthetic process"/>
    <property type="evidence" value="ECO:0007669"/>
    <property type="project" value="UniProtKB-UniPathway"/>
</dbReference>
<dbReference type="CDD" id="cd11646">
    <property type="entry name" value="Precorrin_3B_C17_MT"/>
    <property type="match status" value="1"/>
</dbReference>
<dbReference type="InterPro" id="IPR035996">
    <property type="entry name" value="4pyrrol_Methylase_sf"/>
</dbReference>
<evidence type="ECO:0000256" key="2">
    <source>
        <dbReference type="ARBA" id="ARBA00022573"/>
    </source>
</evidence>
<evidence type="ECO:0000256" key="1">
    <source>
        <dbReference type="ARBA" id="ARBA00004953"/>
    </source>
</evidence>
<keyword evidence="5" id="KW-0949">S-adenosyl-L-methionine</keyword>
<protein>
    <submittedName>
        <fullName evidence="7">Precorrin-3B C(17)-methyltransferase</fullName>
        <ecNumber evidence="7">2.1.1.131</ecNumber>
    </submittedName>
</protein>
<proteinExistence type="predicted"/>
<dbReference type="Gene3D" id="3.40.1010.10">
    <property type="entry name" value="Cobalt-precorrin-4 Transmethylase, Domain 1"/>
    <property type="match status" value="1"/>
</dbReference>
<evidence type="ECO:0000256" key="3">
    <source>
        <dbReference type="ARBA" id="ARBA00022603"/>
    </source>
</evidence>
<dbReference type="PANTHER" id="PTHR47036:SF1">
    <property type="entry name" value="COBALT-FACTOR III C(17)-METHYLTRANSFERASE-RELATED"/>
    <property type="match status" value="1"/>
</dbReference>
<dbReference type="PANTHER" id="PTHR47036">
    <property type="entry name" value="COBALT-FACTOR III C(17)-METHYLTRANSFERASE-RELATED"/>
    <property type="match status" value="1"/>
</dbReference>
<keyword evidence="2" id="KW-0169">Cobalamin biosynthesis</keyword>
<name>A0A7K1KNY6_9BACT</name>
<keyword evidence="8" id="KW-1185">Reference proteome</keyword>
<dbReference type="AlphaFoldDB" id="A0A7K1KNY6"/>
<dbReference type="EMBL" id="WODC01000005">
    <property type="protein sequence ID" value="MUM77720.1"/>
    <property type="molecule type" value="Genomic_DNA"/>
</dbReference>
<dbReference type="SUPFAM" id="SSF53790">
    <property type="entry name" value="Tetrapyrrole methylase"/>
    <property type="match status" value="1"/>
</dbReference>
<accession>A0A7K1KNY6</accession>
<evidence type="ECO:0000313" key="7">
    <source>
        <dbReference type="EMBL" id="MUM77720.1"/>
    </source>
</evidence>
<dbReference type="Gene3D" id="3.30.950.10">
    <property type="entry name" value="Methyltransferase, Cobalt-precorrin-4 Transmethylase, Domain 2"/>
    <property type="match status" value="1"/>
</dbReference>
<keyword evidence="4 7" id="KW-0808">Transferase</keyword>
<organism evidence="7 8">
    <name type="scientific">Pseudodesulfovibrio alkaliphilus</name>
    <dbReference type="NCBI Taxonomy" id="2661613"/>
    <lineage>
        <taxon>Bacteria</taxon>
        <taxon>Pseudomonadati</taxon>
        <taxon>Thermodesulfobacteriota</taxon>
        <taxon>Desulfovibrionia</taxon>
        <taxon>Desulfovibrionales</taxon>
        <taxon>Desulfovibrionaceae</taxon>
    </lineage>
</organism>
<dbReference type="GO" id="GO:0030789">
    <property type="term" value="F:precorrin-3B C17-methyltransferase activity"/>
    <property type="evidence" value="ECO:0007669"/>
    <property type="project" value="UniProtKB-EC"/>
</dbReference>
<dbReference type="Proteomes" id="UP000461162">
    <property type="component" value="Unassembled WGS sequence"/>
</dbReference>
<feature type="domain" description="Tetrapyrrole methylase" evidence="6">
    <location>
        <begin position="1"/>
        <end position="211"/>
    </location>
</feature>
<dbReference type="EC" id="2.1.1.131" evidence="7"/>